<keyword evidence="12" id="KW-0326">Glycosidase</keyword>
<comment type="pathway">
    <text evidence="2">Lipid metabolism; sphingolipid metabolism.</text>
</comment>
<reference evidence="17" key="1">
    <citation type="journal article" date="2015" name="Nat. Genet.">
        <title>The genome and transcriptome of the zoonotic hookworm Ancylostoma ceylanicum identify infection-specific gene families.</title>
        <authorList>
            <person name="Schwarz E.M."/>
            <person name="Hu Y."/>
            <person name="Antoshechkin I."/>
            <person name="Miller M.M."/>
            <person name="Sternberg P.W."/>
            <person name="Aroian R.V."/>
        </authorList>
    </citation>
    <scope>NUCLEOTIDE SEQUENCE</scope>
    <source>
        <strain evidence="17">HY135</strain>
    </source>
</reference>
<sequence>MGLLWLQTQVLTLLSTGLASGQYDYRPCAARSLGKNQVVCVCNRTYCDNVEPVGDLRPGQAVLYYSNDAGRRLEKSSLKPTANKTKNTLHLTLDSRIKFQKMLGFGGAFTDSAGINLQSLPKSMQDSMLEGYYGSSGLQYTIGRVPIASCDFSTHEYSYADDPDDFELANFSLTIEDYQYKIPYLIQAQKLSQNKTKFFASPWSAPAWMKTNGRMQGGGRLKGEEGGEYYKTWANHYVRFFEEYHKNGVDFWGLTIQNEPTSGSDPNYRWQTMYFNAEMERNFIKDLLGPALKSSSYSKDLKLMINDDQRDTLPKWVDTVLNDPEAAKYVSGVAIHWYNDRGVPASLLKTTHQRHPDYFILATEACNGYLPNEGIPILGDWKRAELYAIDIIEDISNYVTGWVDWNLCLDMQGGPNWVKNFVDSPIIVNAAKQEYYKQPMWYAMGHFSKFVRPDSYRIKSLFEEAPPNGIRHVAFVTSNGYKVVVIANIDDKSSQTISIREVNNPTLHYNVVLEPHSLATVIIN</sequence>
<dbReference type="InterPro" id="IPR017853">
    <property type="entry name" value="GH"/>
</dbReference>
<name>A0A016WL53_9BILA</name>
<dbReference type="PRINTS" id="PR00843">
    <property type="entry name" value="GLHYDRLASE30"/>
</dbReference>
<dbReference type="FunFam" id="3.20.20.80:FF:000030">
    <property type="entry name" value="Lysosomal acid glucosylceramidase"/>
    <property type="match status" value="1"/>
</dbReference>
<keyword evidence="8 12" id="KW-0746">Sphingolipid metabolism</keyword>
<organism evidence="16 17">
    <name type="scientific">Ancylostoma ceylanicum</name>
    <dbReference type="NCBI Taxonomy" id="53326"/>
    <lineage>
        <taxon>Eukaryota</taxon>
        <taxon>Metazoa</taxon>
        <taxon>Ecdysozoa</taxon>
        <taxon>Nematoda</taxon>
        <taxon>Chromadorea</taxon>
        <taxon>Rhabditida</taxon>
        <taxon>Rhabditina</taxon>
        <taxon>Rhabditomorpha</taxon>
        <taxon>Strongyloidea</taxon>
        <taxon>Ancylostomatidae</taxon>
        <taxon>Ancylostomatinae</taxon>
        <taxon>Ancylostoma</taxon>
    </lineage>
</organism>
<feature type="domain" description="Glycosyl hydrolase family 30 TIM-barrel" evidence="14">
    <location>
        <begin position="104"/>
        <end position="451"/>
    </location>
</feature>
<dbReference type="SUPFAM" id="SSF51011">
    <property type="entry name" value="Glycosyl hydrolase domain"/>
    <property type="match status" value="1"/>
</dbReference>
<proteinExistence type="inferred from homology"/>
<dbReference type="GO" id="GO:0008202">
    <property type="term" value="P:steroid metabolic process"/>
    <property type="evidence" value="ECO:0007669"/>
    <property type="project" value="UniProtKB-ARBA"/>
</dbReference>
<evidence type="ECO:0000259" key="15">
    <source>
        <dbReference type="Pfam" id="PF17189"/>
    </source>
</evidence>
<dbReference type="GO" id="GO:0005764">
    <property type="term" value="C:lysosome"/>
    <property type="evidence" value="ECO:0007669"/>
    <property type="project" value="UniProtKB-ARBA"/>
</dbReference>
<dbReference type="GO" id="GO:0005102">
    <property type="term" value="F:signaling receptor binding"/>
    <property type="evidence" value="ECO:0007669"/>
    <property type="project" value="UniProtKB-ARBA"/>
</dbReference>
<keyword evidence="7 12" id="KW-0378">Hydrolase</keyword>
<keyword evidence="9 12" id="KW-0443">Lipid metabolism</keyword>
<dbReference type="GO" id="GO:0006066">
    <property type="term" value="P:alcohol metabolic process"/>
    <property type="evidence" value="ECO:0007669"/>
    <property type="project" value="UniProtKB-ARBA"/>
</dbReference>
<dbReference type="GO" id="GO:0032006">
    <property type="term" value="P:regulation of TOR signaling"/>
    <property type="evidence" value="ECO:0007669"/>
    <property type="project" value="UniProtKB-ARBA"/>
</dbReference>
<dbReference type="GO" id="GO:0006680">
    <property type="term" value="P:glucosylceramide catabolic process"/>
    <property type="evidence" value="ECO:0007669"/>
    <property type="project" value="UniProtKB-ARBA"/>
</dbReference>
<feature type="signal peptide" evidence="13">
    <location>
        <begin position="1"/>
        <end position="21"/>
    </location>
</feature>
<comment type="catalytic activity">
    <reaction evidence="11">
        <text>an N-acyl-1-beta-D-glucosyl-15-methylhexadecasphing-4-enine + H2O = an N-acyl-15-methylhexadecasphing-4-enine + D-glucose</text>
        <dbReference type="Rhea" id="RHEA:34755"/>
        <dbReference type="ChEBI" id="CHEBI:4167"/>
        <dbReference type="ChEBI" id="CHEBI:15377"/>
        <dbReference type="ChEBI" id="CHEBI:70815"/>
        <dbReference type="ChEBI" id="CHEBI:70846"/>
    </reaction>
    <physiologicalReaction direction="left-to-right" evidence="11">
        <dbReference type="Rhea" id="RHEA:34756"/>
    </physiologicalReaction>
</comment>
<dbReference type="Pfam" id="PF02055">
    <property type="entry name" value="Glyco_hydro_30"/>
    <property type="match status" value="1"/>
</dbReference>
<evidence type="ECO:0000256" key="13">
    <source>
        <dbReference type="SAM" id="SignalP"/>
    </source>
</evidence>
<evidence type="ECO:0000256" key="8">
    <source>
        <dbReference type="ARBA" id="ARBA00022919"/>
    </source>
</evidence>
<comment type="similarity">
    <text evidence="4 12">Belongs to the glycosyl hydrolase 30 family.</text>
</comment>
<dbReference type="OrthoDB" id="2160638at2759"/>
<comment type="catalytic activity">
    <reaction evidence="1">
        <text>a beta-D-glucosyl-(1&lt;-&gt;1')-N-acylsphing-4-enine + H2O = an N-acylsphing-4-enine + D-glucose</text>
        <dbReference type="Rhea" id="RHEA:13269"/>
        <dbReference type="ChEBI" id="CHEBI:4167"/>
        <dbReference type="ChEBI" id="CHEBI:15377"/>
        <dbReference type="ChEBI" id="CHEBI:22801"/>
        <dbReference type="ChEBI" id="CHEBI:52639"/>
        <dbReference type="EC" id="3.2.1.45"/>
    </reaction>
    <physiologicalReaction direction="left-to-right" evidence="1">
        <dbReference type="Rhea" id="RHEA:13270"/>
    </physiologicalReaction>
</comment>
<evidence type="ECO:0000313" key="16">
    <source>
        <dbReference type="EMBL" id="EYC39763.1"/>
    </source>
</evidence>
<dbReference type="GO" id="GO:0016758">
    <property type="term" value="F:hexosyltransferase activity"/>
    <property type="evidence" value="ECO:0007669"/>
    <property type="project" value="UniProtKB-ARBA"/>
</dbReference>
<dbReference type="InterPro" id="IPR033452">
    <property type="entry name" value="GH30_C"/>
</dbReference>
<evidence type="ECO:0000256" key="6">
    <source>
        <dbReference type="ARBA" id="ARBA00022729"/>
    </source>
</evidence>
<dbReference type="Gene3D" id="3.20.20.80">
    <property type="entry name" value="Glycosidases"/>
    <property type="match status" value="1"/>
</dbReference>
<dbReference type="InterPro" id="IPR001139">
    <property type="entry name" value="Glyco_hydro_30"/>
</dbReference>
<evidence type="ECO:0000256" key="12">
    <source>
        <dbReference type="RuleBase" id="RU361188"/>
    </source>
</evidence>
<comment type="caution">
    <text evidence="16">The sequence shown here is derived from an EMBL/GenBank/DDBJ whole genome shotgun (WGS) entry which is preliminary data.</text>
</comment>
<dbReference type="GO" id="GO:0007040">
    <property type="term" value="P:lysosome organization"/>
    <property type="evidence" value="ECO:0007669"/>
    <property type="project" value="UniProtKB-ARBA"/>
</dbReference>
<evidence type="ECO:0000256" key="3">
    <source>
        <dbReference type="ARBA" id="ARBA00004991"/>
    </source>
</evidence>
<evidence type="ECO:0000256" key="10">
    <source>
        <dbReference type="ARBA" id="ARBA00050474"/>
    </source>
</evidence>
<evidence type="ECO:0000256" key="1">
    <source>
        <dbReference type="ARBA" id="ARBA00001013"/>
    </source>
</evidence>
<dbReference type="InterPro" id="IPR033453">
    <property type="entry name" value="Glyco_hydro_30_TIM-barrel"/>
</dbReference>
<evidence type="ECO:0000256" key="9">
    <source>
        <dbReference type="ARBA" id="ARBA00023098"/>
    </source>
</evidence>
<evidence type="ECO:0000259" key="14">
    <source>
        <dbReference type="Pfam" id="PF02055"/>
    </source>
</evidence>
<evidence type="ECO:0000256" key="5">
    <source>
        <dbReference type="ARBA" id="ARBA00012658"/>
    </source>
</evidence>
<dbReference type="STRING" id="53326.A0A016WL53"/>
<evidence type="ECO:0000256" key="11">
    <source>
        <dbReference type="ARBA" id="ARBA00051345"/>
    </source>
</evidence>
<dbReference type="Proteomes" id="UP000024635">
    <property type="component" value="Unassembled WGS sequence"/>
</dbReference>
<evidence type="ECO:0000256" key="2">
    <source>
        <dbReference type="ARBA" id="ARBA00004760"/>
    </source>
</evidence>
<dbReference type="AlphaFoldDB" id="A0A016WL53"/>
<keyword evidence="17" id="KW-1185">Reference proteome</keyword>
<keyword evidence="6 13" id="KW-0732">Signal</keyword>
<evidence type="ECO:0000256" key="4">
    <source>
        <dbReference type="ARBA" id="ARBA00005382"/>
    </source>
</evidence>
<gene>
    <name evidence="16" type="primary">Acey_s0641.g1023</name>
    <name evidence="16" type="ORF">Y032_0641g1023</name>
</gene>
<dbReference type="PANTHER" id="PTHR11069">
    <property type="entry name" value="GLUCOSYLCERAMIDASE"/>
    <property type="match status" value="1"/>
</dbReference>
<accession>A0A016WL53</accession>
<dbReference type="GO" id="GO:0005774">
    <property type="term" value="C:vacuolar membrane"/>
    <property type="evidence" value="ECO:0007669"/>
    <property type="project" value="UniProtKB-ARBA"/>
</dbReference>
<feature type="chain" id="PRO_5001491908" description="Glucosylceramidase" evidence="13">
    <location>
        <begin position="22"/>
        <end position="524"/>
    </location>
</feature>
<feature type="domain" description="Glycosyl hydrolase family 30 beta sandwich" evidence="15">
    <location>
        <begin position="454"/>
        <end position="521"/>
    </location>
</feature>
<dbReference type="GO" id="GO:0006914">
    <property type="term" value="P:autophagy"/>
    <property type="evidence" value="ECO:0007669"/>
    <property type="project" value="UniProtKB-ARBA"/>
</dbReference>
<dbReference type="SUPFAM" id="SSF51445">
    <property type="entry name" value="(Trans)glycosidases"/>
    <property type="match status" value="1"/>
</dbReference>
<dbReference type="EMBL" id="JARK01000241">
    <property type="protein sequence ID" value="EYC39763.1"/>
    <property type="molecule type" value="Genomic_DNA"/>
</dbReference>
<dbReference type="GO" id="GO:0051246">
    <property type="term" value="P:regulation of protein metabolic process"/>
    <property type="evidence" value="ECO:0007669"/>
    <property type="project" value="UniProtKB-ARBA"/>
</dbReference>
<dbReference type="Pfam" id="PF17189">
    <property type="entry name" value="Glyco_hydro_30C"/>
    <property type="match status" value="1"/>
</dbReference>
<protein>
    <recommendedName>
        <fullName evidence="5 12">Glucosylceramidase</fullName>
        <ecNumber evidence="5 12">3.2.1.45</ecNumber>
    </recommendedName>
</protein>
<dbReference type="EC" id="3.2.1.45" evidence="5 12"/>
<comment type="pathway">
    <text evidence="3">Sphingolipid metabolism.</text>
</comment>
<dbReference type="GO" id="GO:0016241">
    <property type="term" value="P:regulation of macroautophagy"/>
    <property type="evidence" value="ECO:0007669"/>
    <property type="project" value="UniProtKB-ARBA"/>
</dbReference>
<dbReference type="PANTHER" id="PTHR11069:SF42">
    <property type="entry name" value="GLUCOSYLCERAMIDASE 4-RELATED"/>
    <property type="match status" value="1"/>
</dbReference>
<evidence type="ECO:0000256" key="7">
    <source>
        <dbReference type="ARBA" id="ARBA00022801"/>
    </source>
</evidence>
<evidence type="ECO:0000313" key="17">
    <source>
        <dbReference type="Proteomes" id="UP000024635"/>
    </source>
</evidence>
<dbReference type="GO" id="GO:0010605">
    <property type="term" value="P:negative regulation of macromolecule metabolic process"/>
    <property type="evidence" value="ECO:0007669"/>
    <property type="project" value="UniProtKB-ARBA"/>
</dbReference>
<dbReference type="GO" id="GO:0042391">
    <property type="term" value="P:regulation of membrane potential"/>
    <property type="evidence" value="ECO:0007669"/>
    <property type="project" value="UniProtKB-ARBA"/>
</dbReference>
<dbReference type="GO" id="GO:0030163">
    <property type="term" value="P:protein catabolic process"/>
    <property type="evidence" value="ECO:0007669"/>
    <property type="project" value="UniProtKB-ARBA"/>
</dbReference>
<dbReference type="GO" id="GO:0004348">
    <property type="term" value="F:glucosylceramidase activity"/>
    <property type="evidence" value="ECO:0007669"/>
    <property type="project" value="UniProtKB-EC"/>
</dbReference>
<comment type="catalytic activity">
    <reaction evidence="10">
        <text>a beta-D-glucosylceramide + H2O = an N-acyl-sphingoid base + D-glucose</text>
        <dbReference type="Rhea" id="RHEA:81447"/>
        <dbReference type="ChEBI" id="CHEBI:4167"/>
        <dbReference type="ChEBI" id="CHEBI:15377"/>
        <dbReference type="ChEBI" id="CHEBI:83264"/>
        <dbReference type="ChEBI" id="CHEBI:83273"/>
    </reaction>
    <physiologicalReaction direction="left-to-right" evidence="10">
        <dbReference type="Rhea" id="RHEA:81448"/>
    </physiologicalReaction>
</comment>